<evidence type="ECO:0000313" key="8">
    <source>
        <dbReference type="EMBL" id="KDR53712.1"/>
    </source>
</evidence>
<dbReference type="Gene3D" id="3.90.70.50">
    <property type="entry name" value="Peptidase C10, streptopain"/>
    <property type="match status" value="1"/>
</dbReference>
<evidence type="ECO:0000256" key="6">
    <source>
        <dbReference type="PIRSR" id="PIRSR600200-1"/>
    </source>
</evidence>
<dbReference type="InterPro" id="IPR038765">
    <property type="entry name" value="Papain-like_cys_pep_sf"/>
</dbReference>
<name>A0A069QM32_HOYLO</name>
<feature type="active site" description="Proton acceptor" evidence="6">
    <location>
        <position position="307"/>
    </location>
</feature>
<sequence>MIKQTKILNNKMNEQMKKTLLLALTVLSNVVLSNANPITKGQALSIASKYINNPTLSKNTPATRSSQTNEQPAYYIFTSSSDKKFVIVSGESKLNELVGYGDNMSKNSDEQPPYFKKFLKDYEQVVKAVRNSSKQAPTTQMPIKRKVEPLLTCKWSQYFPYNKYTLIVDGKTTPTGCVATATAQVMYHHKWPKNRPTGYVKKEGDEARKSPTYWWGDMKDTSNKMLSERSRQAVGVLMRDIGKAVNMRYYHKGSDSNLQYACNALRDKFDYTVRFLDKDFLPANEFLKEVMQEISNGYPVLVCGGPHAYVYDGYDERGFLHTNWGWEGLNDGYFDINTVYLNVTGFALSGTFWDDMSVVFAHPNDGKAVPFKEIERGLDARATTAFTISKTEATRTEKLSASIKKLGSYSPVKGKLGVFTGKVALALYNHKNERVKIFNSASDNLVWASIFTAMSFDLTNISFEGLPNGHYRLVPVFSEMLDEQTKKNGEWKPINHANEMEVELTTNAVRINTNNPQNVVTIEKRPSVLAPFYEDSGKMGAFSFTMYNPGREEVRGDLVMTLKSLETNKVYNAYLLTPNVVAQRLGHTSFTINMQALYNNPGDFGKLKVGKYSVTLSIKVKKKNSEFIVPITMKEPFEIEVLPDPHQGTIEFNFVDFLVDGANANYSTFQLNKIKEIGLQVHAKVTGYQIREGYRGRIYYRLHDLTDNKWIDLGSANNVYLPCEKPNDASKTRVTFKASMLKPNHSYEIHLEIERGGKREDVWNSNAQRNVFYTVGDLKTTAIESLESEKKAPKDIFNIEGVRQTQAWESLPAGIYIVDGKKMMKK</sequence>
<dbReference type="SUPFAM" id="SSF54001">
    <property type="entry name" value="Cysteine proteinases"/>
    <property type="match status" value="1"/>
</dbReference>
<feature type="domain" description="Spi protease inhibitor" evidence="7">
    <location>
        <begin position="35"/>
        <end position="125"/>
    </location>
</feature>
<dbReference type="EMBL" id="JNGW01000012">
    <property type="protein sequence ID" value="KDR53712.1"/>
    <property type="molecule type" value="Genomic_DNA"/>
</dbReference>
<dbReference type="AlphaFoldDB" id="A0A069QM32"/>
<dbReference type="Pfam" id="PF01640">
    <property type="entry name" value="Peptidase_C10"/>
    <property type="match status" value="1"/>
</dbReference>
<keyword evidence="2" id="KW-0645">Protease</keyword>
<evidence type="ECO:0000259" key="7">
    <source>
        <dbReference type="Pfam" id="PF13734"/>
    </source>
</evidence>
<dbReference type="GO" id="GO:0006508">
    <property type="term" value="P:proteolysis"/>
    <property type="evidence" value="ECO:0007669"/>
    <property type="project" value="UniProtKB-KW"/>
</dbReference>
<comment type="similarity">
    <text evidence="1">Belongs to the peptidase C10 family.</text>
</comment>
<dbReference type="HOGENOM" id="CLU_009978_0_0_10"/>
<dbReference type="InterPro" id="IPR025896">
    <property type="entry name" value="Spi_Prtas-inh"/>
</dbReference>
<accession>A0A069QM32</accession>
<keyword evidence="3" id="KW-0732">Signal</keyword>
<evidence type="ECO:0000256" key="5">
    <source>
        <dbReference type="ARBA" id="ARBA00022807"/>
    </source>
</evidence>
<keyword evidence="4" id="KW-0378">Hydrolase</keyword>
<comment type="caution">
    <text evidence="8">The sequence shown here is derived from an EMBL/GenBank/DDBJ whole genome shotgun (WGS) entry which is preliminary data.</text>
</comment>
<reference evidence="8 9" key="1">
    <citation type="submission" date="2013-08" db="EMBL/GenBank/DDBJ databases">
        <authorList>
            <person name="Weinstock G."/>
            <person name="Sodergren E."/>
            <person name="Wylie T."/>
            <person name="Fulton L."/>
            <person name="Fulton R."/>
            <person name="Fronick C."/>
            <person name="O'Laughlin M."/>
            <person name="Godfrey J."/>
            <person name="Miner T."/>
            <person name="Herter B."/>
            <person name="Appelbaum E."/>
            <person name="Cordes M."/>
            <person name="Lek S."/>
            <person name="Wollam A."/>
            <person name="Pepin K.H."/>
            <person name="Palsikar V.B."/>
            <person name="Mitreva M."/>
            <person name="Wilson R.K."/>
        </authorList>
    </citation>
    <scope>NUCLEOTIDE SEQUENCE [LARGE SCALE GENOMIC DNA]</scope>
    <source>
        <strain evidence="8 9">ATCC 15930</strain>
    </source>
</reference>
<protein>
    <submittedName>
        <fullName evidence="8">Peptidase C10 family protein</fullName>
    </submittedName>
</protein>
<dbReference type="PRINTS" id="PR00797">
    <property type="entry name" value="STREPTOPAIN"/>
</dbReference>
<dbReference type="GO" id="GO:0008234">
    <property type="term" value="F:cysteine-type peptidase activity"/>
    <property type="evidence" value="ECO:0007669"/>
    <property type="project" value="UniProtKB-KW"/>
</dbReference>
<proteinExistence type="inferred from homology"/>
<dbReference type="eggNOG" id="ENOG50309XW">
    <property type="taxonomic scope" value="Bacteria"/>
</dbReference>
<dbReference type="PATRIC" id="fig|1122985.7.peg.86"/>
<dbReference type="InterPro" id="IPR044934">
    <property type="entry name" value="Streptopain_sf"/>
</dbReference>
<evidence type="ECO:0000256" key="3">
    <source>
        <dbReference type="ARBA" id="ARBA00022729"/>
    </source>
</evidence>
<evidence type="ECO:0000256" key="4">
    <source>
        <dbReference type="ARBA" id="ARBA00022801"/>
    </source>
</evidence>
<dbReference type="Pfam" id="PF13734">
    <property type="entry name" value="Inhibitor_I69"/>
    <property type="match status" value="1"/>
</dbReference>
<keyword evidence="5" id="KW-0788">Thiol protease</keyword>
<gene>
    <name evidence="8" type="ORF">HMPREF1991_00078</name>
</gene>
<evidence type="ECO:0000313" key="9">
    <source>
        <dbReference type="Proteomes" id="UP000027442"/>
    </source>
</evidence>
<organism evidence="8 9">
    <name type="scientific">Hoylesella loescheii DSM 19665 = JCM 12249 = ATCC 15930</name>
    <dbReference type="NCBI Taxonomy" id="1122985"/>
    <lineage>
        <taxon>Bacteria</taxon>
        <taxon>Pseudomonadati</taxon>
        <taxon>Bacteroidota</taxon>
        <taxon>Bacteroidia</taxon>
        <taxon>Bacteroidales</taxon>
        <taxon>Prevotellaceae</taxon>
        <taxon>Hoylesella</taxon>
    </lineage>
</organism>
<dbReference type="InterPro" id="IPR000200">
    <property type="entry name" value="Peptidase_C10"/>
</dbReference>
<evidence type="ECO:0000256" key="1">
    <source>
        <dbReference type="ARBA" id="ARBA00009693"/>
    </source>
</evidence>
<evidence type="ECO:0000256" key="2">
    <source>
        <dbReference type="ARBA" id="ARBA00022670"/>
    </source>
</evidence>
<keyword evidence="9" id="KW-1185">Reference proteome</keyword>
<dbReference type="Proteomes" id="UP000027442">
    <property type="component" value="Unassembled WGS sequence"/>
</dbReference>
<feature type="active site" description="Nucleophile" evidence="6">
    <location>
        <position position="177"/>
    </location>
</feature>